<dbReference type="RefSeq" id="WP_211469982.1">
    <property type="nucleotide sequence ID" value="NZ_JAGSXH010000093.1"/>
</dbReference>
<dbReference type="NCBIfam" id="TIGR03187">
    <property type="entry name" value="DGQHR"/>
    <property type="match status" value="1"/>
</dbReference>
<proteinExistence type="predicted"/>
<gene>
    <name evidence="1" type="primary">dndB</name>
    <name evidence="1" type="ORF">KGA66_21430</name>
</gene>
<dbReference type="EMBL" id="JAGSXH010000093">
    <property type="protein sequence ID" value="MBS2965627.1"/>
    <property type="molecule type" value="Genomic_DNA"/>
</dbReference>
<dbReference type="AlphaFoldDB" id="A0A8J7WTB1"/>
<name>A0A8J7WTB1_9ACTN</name>
<dbReference type="CDD" id="cd16412">
    <property type="entry name" value="dndB"/>
    <property type="match status" value="1"/>
</dbReference>
<evidence type="ECO:0000313" key="1">
    <source>
        <dbReference type="EMBL" id="MBS2965627.1"/>
    </source>
</evidence>
<evidence type="ECO:0000313" key="2">
    <source>
        <dbReference type="Proteomes" id="UP000677913"/>
    </source>
</evidence>
<organism evidence="1 2">
    <name type="scientific">Actinocrinis puniceicyclus</name>
    <dbReference type="NCBI Taxonomy" id="977794"/>
    <lineage>
        <taxon>Bacteria</taxon>
        <taxon>Bacillati</taxon>
        <taxon>Actinomycetota</taxon>
        <taxon>Actinomycetes</taxon>
        <taxon>Catenulisporales</taxon>
        <taxon>Actinospicaceae</taxon>
        <taxon>Actinocrinis</taxon>
    </lineage>
</organism>
<sequence>MATYEYAFPAIRGVQAGRVFFVSMCPLKLLPKLFVWVDDDLPVELRAQRTLNKGRVPEMVRYIEDNPTSYTFSAITASVDAQVTFSPYGGAEHGAVNGVLRVPMDGRFIINDGQHRRAAIEQVLKSNPALGDETIAVVFFIDKGLDRCQQMFADLNRHAVRASKSLGVLYDHRDPLAAVTREVVSKSPVFRTFVEMEATSLPKASRRLFTLSAIHGAHEELFKGVGTLDHARMTELALAFWERIDSQFPEWREVRHRQMRSPDVRSDFIHSHGIVLTALGRIGNRLLRENPDPASWAIDIDKLGSLDWSRTNSRLWEGRAIVGGRVSKATSNVMLTTAAIRAHLGMALEPDEQRAEDAYRKERRT</sequence>
<comment type="caution">
    <text evidence="1">The sequence shown here is derived from an EMBL/GenBank/DDBJ whole genome shotgun (WGS) entry which is preliminary data.</text>
</comment>
<accession>A0A8J7WTB1</accession>
<dbReference type="InterPro" id="IPR017642">
    <property type="entry name" value="DNA_S_mod_DndB"/>
</dbReference>
<dbReference type="Proteomes" id="UP000677913">
    <property type="component" value="Unassembled WGS sequence"/>
</dbReference>
<dbReference type="NCBIfam" id="TIGR03233">
    <property type="entry name" value="DNA_S_dndB"/>
    <property type="match status" value="1"/>
</dbReference>
<protein>
    <submittedName>
        <fullName evidence="1">DNA sulfur modification protein DndB</fullName>
    </submittedName>
</protein>
<dbReference type="Pfam" id="PF14072">
    <property type="entry name" value="DndB"/>
    <property type="match status" value="1"/>
</dbReference>
<reference evidence="1" key="1">
    <citation type="submission" date="2021-04" db="EMBL/GenBank/DDBJ databases">
        <title>Genome based classification of Actinospica acidithermotolerans sp. nov., an actinobacterium isolated from an Indonesian hot spring.</title>
        <authorList>
            <person name="Kusuma A.B."/>
            <person name="Putra K.E."/>
            <person name="Nafisah S."/>
            <person name="Loh J."/>
            <person name="Nouioui I."/>
            <person name="Goodfellow M."/>
        </authorList>
    </citation>
    <scope>NUCLEOTIDE SEQUENCE</scope>
    <source>
        <strain evidence="1">DSM 45618</strain>
    </source>
</reference>
<dbReference type="InterPro" id="IPR017601">
    <property type="entry name" value="DGQHR-contain_dom"/>
</dbReference>
<keyword evidence="2" id="KW-1185">Reference proteome</keyword>